<evidence type="ECO:0000313" key="12">
    <source>
        <dbReference type="EMBL" id="JAS12032.1"/>
    </source>
</evidence>
<dbReference type="EMBL" id="GEDC01029302">
    <property type="protein sequence ID" value="JAS07996.1"/>
    <property type="molecule type" value="Transcribed_RNA"/>
</dbReference>
<dbReference type="NCBIfam" id="TIGR00879">
    <property type="entry name" value="SP"/>
    <property type="match status" value="1"/>
</dbReference>
<feature type="transmembrane region" description="Helical" evidence="8">
    <location>
        <begin position="357"/>
        <end position="380"/>
    </location>
</feature>
<dbReference type="PROSITE" id="PS00216">
    <property type="entry name" value="SUGAR_TRANSPORT_1"/>
    <property type="match status" value="1"/>
</dbReference>
<dbReference type="AlphaFoldDB" id="A0A1B6DVG7"/>
<feature type="transmembrane region" description="Helical" evidence="8">
    <location>
        <begin position="179"/>
        <end position="202"/>
    </location>
</feature>
<sequence>MDQDDKILCSSSNASPNISPNHRLESQGWTWILSLCGISTTLGASVAVGYNIGVVNTPAHIIQNWCNESFLISYGMNLNEAQMDILWSTIVSIFLIGGMLGSLAGSWIADRFGRKGGIKISYFLSILSGLMFLACKPLSSIILLFMARFIIGLASGLIMAVIPMYLVEIAPTALRGAMGVLCPLGVTFGVLLGQFMGLKWLLGKETTWHYLLGLYLCLTIPCSVVLPLLPESPKYLSAVIGNNHKAAKELARLRGLTVEEVSHELEQSRPITEVDTWNLSKLLRSKHLYLPLALVCSLQAGQQFSGINAVCYYSMKIFESAGLSVEGSQYASLGAGVVNFGVAALMIPIVNNCKRRILLLISCSSTVITLLLITVSITFIDTASWVPYFSIASVLIYVFVYGLGLGPIPYFIGSELFDVGPRVSGMALGSVANWTGNFVIGMTFPTMQRIIGQYSFIFFATNTAFLTIFLKYYLPETFVKVNKNVELGKYETVPIKNTNDDL</sequence>
<reference evidence="13" key="1">
    <citation type="submission" date="2015-12" db="EMBL/GenBank/DDBJ databases">
        <title>De novo transcriptome assembly of four potential Pierce s Disease insect vectors from Arizona vineyards.</title>
        <authorList>
            <person name="Tassone E.E."/>
        </authorList>
    </citation>
    <scope>NUCLEOTIDE SEQUENCE</scope>
</reference>
<evidence type="ECO:0000256" key="2">
    <source>
        <dbReference type="ARBA" id="ARBA00022448"/>
    </source>
</evidence>
<dbReference type="SUPFAM" id="SSF103473">
    <property type="entry name" value="MFS general substrate transporter"/>
    <property type="match status" value="1"/>
</dbReference>
<evidence type="ECO:0000256" key="1">
    <source>
        <dbReference type="ARBA" id="ARBA00004651"/>
    </source>
</evidence>
<evidence type="ECO:0000256" key="5">
    <source>
        <dbReference type="ARBA" id="ARBA00022989"/>
    </source>
</evidence>
<evidence type="ECO:0000313" key="14">
    <source>
        <dbReference type="EMBL" id="JAS30198.1"/>
    </source>
</evidence>
<dbReference type="EMBL" id="GEDC01028797">
    <property type="protein sequence ID" value="JAS08501.1"/>
    <property type="molecule type" value="Transcribed_RNA"/>
</dbReference>
<dbReference type="InterPro" id="IPR036259">
    <property type="entry name" value="MFS_trans_sf"/>
</dbReference>
<keyword evidence="3" id="KW-1003">Cell membrane</keyword>
<feature type="transmembrane region" description="Helical" evidence="8">
    <location>
        <begin position="330"/>
        <end position="350"/>
    </location>
</feature>
<dbReference type="EMBL" id="GEDC01025266">
    <property type="protein sequence ID" value="JAS12032.1"/>
    <property type="molecule type" value="Transcribed_RNA"/>
</dbReference>
<keyword evidence="6 8" id="KW-0472">Membrane</keyword>
<dbReference type="InterPro" id="IPR003663">
    <property type="entry name" value="Sugar/inositol_transpt"/>
</dbReference>
<feature type="transmembrane region" description="Helical" evidence="8">
    <location>
        <begin position="208"/>
        <end position="229"/>
    </location>
</feature>
<evidence type="ECO:0000256" key="4">
    <source>
        <dbReference type="ARBA" id="ARBA00022692"/>
    </source>
</evidence>
<feature type="transmembrane region" description="Helical" evidence="8">
    <location>
        <begin position="288"/>
        <end position="310"/>
    </location>
</feature>
<feature type="transmembrane region" description="Helical" evidence="8">
    <location>
        <begin position="386"/>
        <end position="411"/>
    </location>
</feature>
<feature type="transmembrane region" description="Helical" evidence="8">
    <location>
        <begin position="423"/>
        <end position="444"/>
    </location>
</feature>
<feature type="domain" description="Major facilitator superfamily (MFS) profile" evidence="9">
    <location>
        <begin position="37"/>
        <end position="478"/>
    </location>
</feature>
<keyword evidence="4 8" id="KW-0812">Transmembrane</keyword>
<dbReference type="FunFam" id="1.20.1250.20:FF:001511">
    <property type="entry name" value="Solute carrier family 2, facilitated glucose transporter member 5"/>
    <property type="match status" value="1"/>
</dbReference>
<feature type="transmembrane region" description="Helical" evidence="8">
    <location>
        <begin position="29"/>
        <end position="50"/>
    </location>
</feature>
<proteinExistence type="inferred from homology"/>
<dbReference type="InterPro" id="IPR005829">
    <property type="entry name" value="Sugar_transporter_CS"/>
</dbReference>
<evidence type="ECO:0000256" key="3">
    <source>
        <dbReference type="ARBA" id="ARBA00022475"/>
    </source>
</evidence>
<dbReference type="PROSITE" id="PS00217">
    <property type="entry name" value="SUGAR_TRANSPORT_2"/>
    <property type="match status" value="1"/>
</dbReference>
<evidence type="ECO:0000313" key="13">
    <source>
        <dbReference type="EMBL" id="JAS29667.1"/>
    </source>
</evidence>
<dbReference type="Pfam" id="PF00083">
    <property type="entry name" value="Sugar_tr"/>
    <property type="match status" value="1"/>
</dbReference>
<dbReference type="CDD" id="cd17357">
    <property type="entry name" value="MFS_GLUT_Class1_2_like"/>
    <property type="match status" value="1"/>
</dbReference>
<feature type="transmembrane region" description="Helical" evidence="8">
    <location>
        <begin position="85"/>
        <end position="108"/>
    </location>
</feature>
<evidence type="ECO:0000313" key="10">
    <source>
        <dbReference type="EMBL" id="JAS07996.1"/>
    </source>
</evidence>
<evidence type="ECO:0000256" key="8">
    <source>
        <dbReference type="SAM" id="Phobius"/>
    </source>
</evidence>
<feature type="transmembrane region" description="Helical" evidence="8">
    <location>
        <begin position="145"/>
        <end position="167"/>
    </location>
</feature>
<protein>
    <recommendedName>
        <fullName evidence="9">Major facilitator superfamily (MFS) profile domain-containing protein</fullName>
    </recommendedName>
</protein>
<evidence type="ECO:0000256" key="7">
    <source>
        <dbReference type="RuleBase" id="RU003346"/>
    </source>
</evidence>
<dbReference type="InterPro" id="IPR045263">
    <property type="entry name" value="GLUT"/>
</dbReference>
<accession>A0A1B6DVG7</accession>
<dbReference type="InterPro" id="IPR020846">
    <property type="entry name" value="MFS_dom"/>
</dbReference>
<dbReference type="PANTHER" id="PTHR23503">
    <property type="entry name" value="SOLUTE CARRIER FAMILY 2"/>
    <property type="match status" value="1"/>
</dbReference>
<dbReference type="GO" id="GO:0005886">
    <property type="term" value="C:plasma membrane"/>
    <property type="evidence" value="ECO:0007669"/>
    <property type="project" value="UniProtKB-SubCell"/>
</dbReference>
<evidence type="ECO:0000259" key="9">
    <source>
        <dbReference type="PROSITE" id="PS50850"/>
    </source>
</evidence>
<dbReference type="PROSITE" id="PS50850">
    <property type="entry name" value="MFS"/>
    <property type="match status" value="1"/>
</dbReference>
<organism evidence="13">
    <name type="scientific">Clastoptera arizonana</name>
    <name type="common">Arizona spittle bug</name>
    <dbReference type="NCBI Taxonomy" id="38151"/>
    <lineage>
        <taxon>Eukaryota</taxon>
        <taxon>Metazoa</taxon>
        <taxon>Ecdysozoa</taxon>
        <taxon>Arthropoda</taxon>
        <taxon>Hexapoda</taxon>
        <taxon>Insecta</taxon>
        <taxon>Pterygota</taxon>
        <taxon>Neoptera</taxon>
        <taxon>Paraneoptera</taxon>
        <taxon>Hemiptera</taxon>
        <taxon>Auchenorrhyncha</taxon>
        <taxon>Cercopoidea</taxon>
        <taxon>Clastopteridae</taxon>
        <taxon>Clastoptera</taxon>
    </lineage>
</organism>
<evidence type="ECO:0000313" key="11">
    <source>
        <dbReference type="EMBL" id="JAS08501.1"/>
    </source>
</evidence>
<dbReference type="GO" id="GO:0005353">
    <property type="term" value="F:fructose transmembrane transporter activity"/>
    <property type="evidence" value="ECO:0007669"/>
    <property type="project" value="UniProtKB-ARBA"/>
</dbReference>
<comment type="similarity">
    <text evidence="7">Belongs to the major facilitator superfamily. Sugar transporter (TC 2.A.1.1) family.</text>
</comment>
<evidence type="ECO:0000256" key="6">
    <source>
        <dbReference type="ARBA" id="ARBA00023136"/>
    </source>
</evidence>
<gene>
    <name evidence="10" type="ORF">g.18469</name>
    <name evidence="11" type="ORF">g.18471</name>
    <name evidence="14" type="ORF">g.18473</name>
    <name evidence="12" type="ORF">g.18475</name>
    <name evidence="13" type="ORF">g.18477</name>
</gene>
<dbReference type="Gene3D" id="1.20.1250.20">
    <property type="entry name" value="MFS general substrate transporter like domains"/>
    <property type="match status" value="1"/>
</dbReference>
<dbReference type="InterPro" id="IPR005828">
    <property type="entry name" value="MFS_sugar_transport-like"/>
</dbReference>
<name>A0A1B6DVG7_9HEMI</name>
<keyword evidence="2 7" id="KW-0813">Transport</keyword>
<dbReference type="EMBL" id="GEDC01007100">
    <property type="protein sequence ID" value="JAS30198.1"/>
    <property type="molecule type" value="Transcribed_RNA"/>
</dbReference>
<comment type="subcellular location">
    <subcellularLocation>
        <location evidence="1">Cell membrane</location>
        <topology evidence="1">Multi-pass membrane protein</topology>
    </subcellularLocation>
</comment>
<keyword evidence="5 8" id="KW-1133">Transmembrane helix</keyword>
<dbReference type="PANTHER" id="PTHR23503:SF127">
    <property type="entry name" value="FI08437P-RELATED"/>
    <property type="match status" value="1"/>
</dbReference>
<dbReference type="GO" id="GO:1990539">
    <property type="term" value="P:fructose import across plasma membrane"/>
    <property type="evidence" value="ECO:0007669"/>
    <property type="project" value="UniProtKB-ARBA"/>
</dbReference>
<dbReference type="PRINTS" id="PR00171">
    <property type="entry name" value="SUGRTRNSPORT"/>
</dbReference>
<feature type="transmembrane region" description="Helical" evidence="8">
    <location>
        <begin position="450"/>
        <end position="474"/>
    </location>
</feature>
<feature type="transmembrane region" description="Helical" evidence="8">
    <location>
        <begin position="120"/>
        <end position="139"/>
    </location>
</feature>
<dbReference type="EMBL" id="GEDC01007631">
    <property type="protein sequence ID" value="JAS29667.1"/>
    <property type="molecule type" value="Transcribed_RNA"/>
</dbReference>